<sequence length="295" mass="32818">MCIVFWTLDHPDYSLIICSNRDEFLERRTRNAHFHSFNHEATHKDSILSGIDEVGGGTWFGMTRTGKVALLTNITEPPATFNSSRGSLVSSFLLSDSPGSTLQEEVERLYPRDARYAGFNMLLLAPVSTTTTEFQYDASFVTNGGAGGAISSRPLSAVEKAGGGFSNGIDGRGGSEWPKVQHGMRDFQAALQSHSLEGLTEAEFTDRLFELLTWKCPAPVTNRSELRNTVEVAPIPITLESTKFYGTRLSTVVLVRRDMHVTFIERDIWKEVNGKVERMPASSERKFCFKLHTVT</sequence>
<dbReference type="AlphaFoldDB" id="A0AA38P2X1"/>
<gene>
    <name evidence="1" type="ORF">F5878DRAFT_543431</name>
</gene>
<keyword evidence="2" id="KW-1185">Reference proteome</keyword>
<dbReference type="PANTHER" id="PTHR17985">
    <property type="entry name" value="SER/THR-RICH PROTEIN T10 IN DGCR REGION"/>
    <property type="match status" value="1"/>
</dbReference>
<dbReference type="PANTHER" id="PTHR17985:SF8">
    <property type="entry name" value="TRANSPORT AND GOLGI ORGANIZATION PROTEIN 2 HOMOLOG"/>
    <property type="match status" value="1"/>
</dbReference>
<proteinExistence type="predicted"/>
<dbReference type="GO" id="GO:0005794">
    <property type="term" value="C:Golgi apparatus"/>
    <property type="evidence" value="ECO:0007669"/>
    <property type="project" value="TreeGrafter"/>
</dbReference>
<comment type="caution">
    <text evidence="1">The sequence shown here is derived from an EMBL/GenBank/DDBJ whole genome shotgun (WGS) entry which is preliminary data.</text>
</comment>
<dbReference type="GO" id="GO:0007030">
    <property type="term" value="P:Golgi organization"/>
    <property type="evidence" value="ECO:0007669"/>
    <property type="project" value="TreeGrafter"/>
</dbReference>
<accession>A0AA38P2X1</accession>
<dbReference type="EMBL" id="MU806423">
    <property type="protein sequence ID" value="KAJ3835323.1"/>
    <property type="molecule type" value="Genomic_DNA"/>
</dbReference>
<organism evidence="1 2">
    <name type="scientific">Lentinula raphanica</name>
    <dbReference type="NCBI Taxonomy" id="153919"/>
    <lineage>
        <taxon>Eukaryota</taxon>
        <taxon>Fungi</taxon>
        <taxon>Dikarya</taxon>
        <taxon>Basidiomycota</taxon>
        <taxon>Agaricomycotina</taxon>
        <taxon>Agaricomycetes</taxon>
        <taxon>Agaricomycetidae</taxon>
        <taxon>Agaricales</taxon>
        <taxon>Marasmiineae</taxon>
        <taxon>Omphalotaceae</taxon>
        <taxon>Lentinula</taxon>
    </lineage>
</organism>
<evidence type="ECO:0000313" key="1">
    <source>
        <dbReference type="EMBL" id="KAJ3835323.1"/>
    </source>
</evidence>
<evidence type="ECO:0000313" key="2">
    <source>
        <dbReference type="Proteomes" id="UP001163846"/>
    </source>
</evidence>
<name>A0AA38P2X1_9AGAR</name>
<dbReference type="GO" id="GO:0009306">
    <property type="term" value="P:protein secretion"/>
    <property type="evidence" value="ECO:0007669"/>
    <property type="project" value="TreeGrafter"/>
</dbReference>
<reference evidence="1" key="1">
    <citation type="submission" date="2022-08" db="EMBL/GenBank/DDBJ databases">
        <authorList>
            <consortium name="DOE Joint Genome Institute"/>
            <person name="Min B."/>
            <person name="Riley R."/>
            <person name="Sierra-Patev S."/>
            <person name="Naranjo-Ortiz M."/>
            <person name="Looney B."/>
            <person name="Konkel Z."/>
            <person name="Slot J.C."/>
            <person name="Sakamoto Y."/>
            <person name="Steenwyk J.L."/>
            <person name="Rokas A."/>
            <person name="Carro J."/>
            <person name="Camarero S."/>
            <person name="Ferreira P."/>
            <person name="Molpeceres G."/>
            <person name="Ruiz-Duenas F.J."/>
            <person name="Serrano A."/>
            <person name="Henrissat B."/>
            <person name="Drula E."/>
            <person name="Hughes K.W."/>
            <person name="Mata J.L."/>
            <person name="Ishikawa N.K."/>
            <person name="Vargas-Isla R."/>
            <person name="Ushijima S."/>
            <person name="Smith C.A."/>
            <person name="Ahrendt S."/>
            <person name="Andreopoulos W."/>
            <person name="He G."/>
            <person name="Labutti K."/>
            <person name="Lipzen A."/>
            <person name="Ng V."/>
            <person name="Sandor L."/>
            <person name="Barry K."/>
            <person name="Martinez A.T."/>
            <person name="Xiao Y."/>
            <person name="Gibbons J.G."/>
            <person name="Terashima K."/>
            <person name="Hibbett D.S."/>
            <person name="Grigoriev I.V."/>
        </authorList>
    </citation>
    <scope>NUCLEOTIDE SEQUENCE</scope>
    <source>
        <strain evidence="1">TFB9207</strain>
    </source>
</reference>
<dbReference type="Proteomes" id="UP001163846">
    <property type="component" value="Unassembled WGS sequence"/>
</dbReference>
<dbReference type="Pfam" id="PF05742">
    <property type="entry name" value="TANGO2"/>
    <property type="match status" value="1"/>
</dbReference>
<dbReference type="InterPro" id="IPR008551">
    <property type="entry name" value="TANGO2"/>
</dbReference>
<protein>
    <submittedName>
        <fullName evidence="1">NRDE protein-domain-containing protein</fullName>
    </submittedName>
</protein>